<sequence>MASLLQSRAPSCLACLRRTTNSFGDGLLFSSSQQVRGKKKLAKEKDHNVTIQLLKPVVGIGRKGKIVQVPPGLMRNKLYGRGFAVYVTPGESGENGLRKLVSPPDSTFGKRKIRIEQVQDQEKPEKFPSGERRLNLKKVVELELLSPQRSTAILSDLIPPYIEFFETAITITPPSKVSPSLASSSSVSVAAAQNSTGKPEKVPIYGSVSTTDVATKMKTILVQDSEGKRVVFGPEDIKFVEETEEKDRVKHLGIYEVDIQLKGATDVVRRSIKINAQD</sequence>
<dbReference type="InterPro" id="IPR009027">
    <property type="entry name" value="Ribosomal_bL9/RNase_H1_N"/>
</dbReference>
<evidence type="ECO:0000256" key="2">
    <source>
        <dbReference type="ARBA" id="ARBA00022980"/>
    </source>
</evidence>
<reference evidence="5" key="1">
    <citation type="submission" date="2020-10" db="EMBL/GenBank/DDBJ databases">
        <authorList>
            <person name="Kusch S."/>
        </authorList>
    </citation>
    <scope>NUCLEOTIDE SEQUENCE</scope>
    <source>
        <strain evidence="5">SwB9</strain>
    </source>
</reference>
<accession>A0A8H2VYH7</accession>
<dbReference type="OrthoDB" id="5555409at2759"/>
<dbReference type="GO" id="GO:0006412">
    <property type="term" value="P:translation"/>
    <property type="evidence" value="ECO:0007669"/>
    <property type="project" value="InterPro"/>
</dbReference>
<comment type="caution">
    <text evidence="5">The sequence shown here is derived from an EMBL/GenBank/DDBJ whole genome shotgun (WGS) entry which is preliminary data.</text>
</comment>
<comment type="similarity">
    <text evidence="1">Belongs to the bacterial ribosomal protein bL9 family.</text>
</comment>
<name>A0A8H2VYH7_9HELO</name>
<dbReference type="InterPro" id="IPR036935">
    <property type="entry name" value="Ribosomal_bL9_N_sf"/>
</dbReference>
<feature type="domain" description="Ribosomal protein L9" evidence="4">
    <location>
        <begin position="51"/>
        <end position="90"/>
    </location>
</feature>
<proteinExistence type="inferred from homology"/>
<evidence type="ECO:0000259" key="4">
    <source>
        <dbReference type="Pfam" id="PF01281"/>
    </source>
</evidence>
<dbReference type="Gene3D" id="3.40.5.10">
    <property type="entry name" value="Ribosomal protein L9, N-terminal domain"/>
    <property type="match status" value="1"/>
</dbReference>
<keyword evidence="6" id="KW-1185">Reference proteome</keyword>
<dbReference type="PANTHER" id="PTHR21368">
    <property type="entry name" value="50S RIBOSOMAL PROTEIN L9"/>
    <property type="match status" value="1"/>
</dbReference>
<evidence type="ECO:0000256" key="1">
    <source>
        <dbReference type="ARBA" id="ARBA00010605"/>
    </source>
</evidence>
<dbReference type="InterPro" id="IPR020070">
    <property type="entry name" value="Ribosomal_bL9_N"/>
</dbReference>
<dbReference type="InterPro" id="IPR000244">
    <property type="entry name" value="Ribosomal_bL9"/>
</dbReference>
<dbReference type="EMBL" id="CAJHIA010000021">
    <property type="protein sequence ID" value="CAD6446733.1"/>
    <property type="molecule type" value="Genomic_DNA"/>
</dbReference>
<evidence type="ECO:0000313" key="6">
    <source>
        <dbReference type="Proteomes" id="UP000624404"/>
    </source>
</evidence>
<organism evidence="5 6">
    <name type="scientific">Sclerotinia trifoliorum</name>
    <dbReference type="NCBI Taxonomy" id="28548"/>
    <lineage>
        <taxon>Eukaryota</taxon>
        <taxon>Fungi</taxon>
        <taxon>Dikarya</taxon>
        <taxon>Ascomycota</taxon>
        <taxon>Pezizomycotina</taxon>
        <taxon>Leotiomycetes</taxon>
        <taxon>Helotiales</taxon>
        <taxon>Sclerotiniaceae</taxon>
        <taxon>Sclerotinia</taxon>
    </lineage>
</organism>
<dbReference type="AlphaFoldDB" id="A0A8H2VYH7"/>
<dbReference type="GO" id="GO:0005840">
    <property type="term" value="C:ribosome"/>
    <property type="evidence" value="ECO:0007669"/>
    <property type="project" value="UniProtKB-KW"/>
</dbReference>
<gene>
    <name evidence="5" type="ORF">SCLTRI_LOCUS6524</name>
</gene>
<evidence type="ECO:0000313" key="5">
    <source>
        <dbReference type="EMBL" id="CAD6446733.1"/>
    </source>
</evidence>
<dbReference type="Pfam" id="PF01281">
    <property type="entry name" value="Ribosomal_L9_N"/>
    <property type="match status" value="1"/>
</dbReference>
<keyword evidence="3" id="KW-0687">Ribonucleoprotein</keyword>
<keyword evidence="2" id="KW-0689">Ribosomal protein</keyword>
<dbReference type="GO" id="GO:0003735">
    <property type="term" value="F:structural constituent of ribosome"/>
    <property type="evidence" value="ECO:0007669"/>
    <property type="project" value="InterPro"/>
</dbReference>
<dbReference type="GO" id="GO:1990904">
    <property type="term" value="C:ribonucleoprotein complex"/>
    <property type="evidence" value="ECO:0007669"/>
    <property type="project" value="UniProtKB-KW"/>
</dbReference>
<dbReference type="SUPFAM" id="SSF55658">
    <property type="entry name" value="L9 N-domain-like"/>
    <property type="match status" value="1"/>
</dbReference>
<dbReference type="Proteomes" id="UP000624404">
    <property type="component" value="Unassembled WGS sequence"/>
</dbReference>
<evidence type="ECO:0000256" key="3">
    <source>
        <dbReference type="ARBA" id="ARBA00023274"/>
    </source>
</evidence>
<protein>
    <submittedName>
        <fullName evidence="5">8eb76dfc-b9fb-478d-85e2-3ad2ef51865f</fullName>
    </submittedName>
</protein>